<comment type="caution">
    <text evidence="1">The sequence shown here is derived from an EMBL/GenBank/DDBJ whole genome shotgun (WGS) entry which is preliminary data.</text>
</comment>
<protein>
    <submittedName>
        <fullName evidence="1">Uncharacterized protein</fullName>
    </submittedName>
</protein>
<sequence length="78" mass="9457">MMRTSVYLDTECYQYLQGQSHQMGKTVSELVREIIHATMKRDVQQILKATNRIYGLWEDHELNVDEYIRHLREDRRLC</sequence>
<evidence type="ECO:0000313" key="1">
    <source>
        <dbReference type="EMBL" id="MBD3323242.1"/>
    </source>
</evidence>
<organism evidence="1 2">
    <name type="scientific">candidate division KSB3 bacterium</name>
    <dbReference type="NCBI Taxonomy" id="2044937"/>
    <lineage>
        <taxon>Bacteria</taxon>
        <taxon>candidate division KSB3</taxon>
    </lineage>
</organism>
<gene>
    <name evidence="1" type="ORF">GF339_01585</name>
</gene>
<dbReference type="AlphaFoldDB" id="A0A9D5JSL4"/>
<reference evidence="1" key="1">
    <citation type="submission" date="2019-11" db="EMBL/GenBank/DDBJ databases">
        <title>Microbial mats filling the niche in hypersaline microbial mats.</title>
        <authorList>
            <person name="Wong H.L."/>
            <person name="Macleod F.I."/>
            <person name="White R.A. III"/>
            <person name="Burns B.P."/>
        </authorList>
    </citation>
    <scope>NUCLEOTIDE SEQUENCE</scope>
    <source>
        <strain evidence="1">Rbin_158</strain>
    </source>
</reference>
<accession>A0A9D5JSL4</accession>
<name>A0A9D5JSL4_9BACT</name>
<dbReference type="Proteomes" id="UP000649604">
    <property type="component" value="Unassembled WGS sequence"/>
</dbReference>
<evidence type="ECO:0000313" key="2">
    <source>
        <dbReference type="Proteomes" id="UP000649604"/>
    </source>
</evidence>
<dbReference type="EMBL" id="WJJP01000044">
    <property type="protein sequence ID" value="MBD3323242.1"/>
    <property type="molecule type" value="Genomic_DNA"/>
</dbReference>
<proteinExistence type="predicted"/>